<evidence type="ECO:0000313" key="3">
    <source>
        <dbReference type="Proteomes" id="UP000245697"/>
    </source>
</evidence>
<dbReference type="SUPFAM" id="SSF109854">
    <property type="entry name" value="DinB/YfiT-like putative metalloenzymes"/>
    <property type="match status" value="1"/>
</dbReference>
<dbReference type="Gene3D" id="1.20.120.450">
    <property type="entry name" value="dinb family like domain"/>
    <property type="match status" value="1"/>
</dbReference>
<organism evidence="2 3">
    <name type="scientific">Actinoplanes xinjiangensis</name>
    <dbReference type="NCBI Taxonomy" id="512350"/>
    <lineage>
        <taxon>Bacteria</taxon>
        <taxon>Bacillati</taxon>
        <taxon>Actinomycetota</taxon>
        <taxon>Actinomycetes</taxon>
        <taxon>Micromonosporales</taxon>
        <taxon>Micromonosporaceae</taxon>
        <taxon>Actinoplanes</taxon>
    </lineage>
</organism>
<protein>
    <submittedName>
        <fullName evidence="2">Uncharacterized protein (TIGR03086 family)</fullName>
    </submittedName>
</protein>
<dbReference type="OrthoDB" id="5185819at2"/>
<evidence type="ECO:0000313" key="2">
    <source>
        <dbReference type="EMBL" id="PWK45132.1"/>
    </source>
</evidence>
<evidence type="ECO:0000259" key="1">
    <source>
        <dbReference type="Pfam" id="PF11716"/>
    </source>
</evidence>
<reference evidence="2 3" key="1">
    <citation type="submission" date="2018-05" db="EMBL/GenBank/DDBJ databases">
        <title>Genomic Encyclopedia of Archaeal and Bacterial Type Strains, Phase II (KMG-II): from individual species to whole genera.</title>
        <authorList>
            <person name="Goeker M."/>
        </authorList>
    </citation>
    <scope>NUCLEOTIDE SEQUENCE [LARGE SCALE GENOMIC DNA]</scope>
    <source>
        <strain evidence="2 3">DSM 45184</strain>
    </source>
</reference>
<dbReference type="InterPro" id="IPR017520">
    <property type="entry name" value="CHP03086"/>
</dbReference>
<feature type="domain" description="Mycothiol-dependent maleylpyruvate isomerase metal-binding" evidence="1">
    <location>
        <begin position="19"/>
        <end position="132"/>
    </location>
</feature>
<accession>A0A316FA05</accession>
<dbReference type="EMBL" id="QGGR01000011">
    <property type="protein sequence ID" value="PWK45132.1"/>
    <property type="molecule type" value="Genomic_DNA"/>
</dbReference>
<dbReference type="NCBIfam" id="TIGR03086">
    <property type="entry name" value="TIGR03086 family metal-binding protein"/>
    <property type="match status" value="1"/>
</dbReference>
<dbReference type="Proteomes" id="UP000245697">
    <property type="component" value="Unassembled WGS sequence"/>
</dbReference>
<dbReference type="Pfam" id="PF11716">
    <property type="entry name" value="MDMPI_N"/>
    <property type="match status" value="1"/>
</dbReference>
<dbReference type="NCBIfam" id="TIGR03083">
    <property type="entry name" value="maleylpyruvate isomerase family mycothiol-dependent enzyme"/>
    <property type="match status" value="1"/>
</dbReference>
<sequence>MHTDFAELLDLDRKAVTLSIDLLAPVTAEDLSRPTPCAGWDLAGLIAHMTAQHRGFAAAAAGHGADPQPWQPVPADDPVAGYRTAAADVLTAFATAEDTLFTMPEITPRTIPARMAVGFHLVDYVVHGWDVAVARGVPFDPAPELVAATLPIALAVPDDDQRLSPGAPFRPAVPVTEAATPLERLLAALGRDPVR</sequence>
<dbReference type="RefSeq" id="WP_109596114.1">
    <property type="nucleotide sequence ID" value="NZ_BONA01000061.1"/>
</dbReference>
<dbReference type="InterPro" id="IPR034660">
    <property type="entry name" value="DinB/YfiT-like"/>
</dbReference>
<name>A0A316FA05_9ACTN</name>
<comment type="caution">
    <text evidence="2">The sequence shown here is derived from an EMBL/GenBank/DDBJ whole genome shotgun (WGS) entry which is preliminary data.</text>
</comment>
<proteinExistence type="predicted"/>
<dbReference type="InterPro" id="IPR024344">
    <property type="entry name" value="MDMPI_metal-binding"/>
</dbReference>
<keyword evidence="3" id="KW-1185">Reference proteome</keyword>
<dbReference type="AlphaFoldDB" id="A0A316FA05"/>
<dbReference type="InterPro" id="IPR017517">
    <property type="entry name" value="Maleyloyr_isom"/>
</dbReference>
<gene>
    <name evidence="2" type="ORF">BC793_111106</name>
</gene>
<dbReference type="GO" id="GO:0046872">
    <property type="term" value="F:metal ion binding"/>
    <property type="evidence" value="ECO:0007669"/>
    <property type="project" value="InterPro"/>
</dbReference>